<evidence type="ECO:0000313" key="6">
    <source>
        <dbReference type="Proteomes" id="UP000188320"/>
    </source>
</evidence>
<keyword evidence="6" id="KW-1185">Reference proteome</keyword>
<dbReference type="AlphaFoldDB" id="A0A1R1PD88"/>
<evidence type="ECO:0000256" key="1">
    <source>
        <dbReference type="ARBA" id="ARBA00022679"/>
    </source>
</evidence>
<gene>
    <name evidence="5" type="ORF">AX774_g7654</name>
</gene>
<keyword evidence="2" id="KW-0418">Kinase</keyword>
<dbReference type="Pfam" id="PF00294">
    <property type="entry name" value="PfkB"/>
    <property type="match status" value="1"/>
</dbReference>
<protein>
    <recommendedName>
        <fullName evidence="4">Carbohydrate kinase PfkB domain-containing protein</fullName>
    </recommendedName>
</protein>
<feature type="domain" description="Carbohydrate kinase PfkB" evidence="4">
    <location>
        <begin position="42"/>
        <end position="99"/>
    </location>
</feature>
<evidence type="ECO:0000259" key="4">
    <source>
        <dbReference type="Pfam" id="PF00294"/>
    </source>
</evidence>
<evidence type="ECO:0000256" key="2">
    <source>
        <dbReference type="ARBA" id="ARBA00022777"/>
    </source>
</evidence>
<accession>A0A1R1PD88</accession>
<dbReference type="SUPFAM" id="SSF53613">
    <property type="entry name" value="Ribokinase-like"/>
    <property type="match status" value="1"/>
</dbReference>
<feature type="region of interest" description="Disordered" evidence="3">
    <location>
        <begin position="10"/>
        <end position="32"/>
    </location>
</feature>
<evidence type="ECO:0000256" key="3">
    <source>
        <dbReference type="SAM" id="MobiDB-lite"/>
    </source>
</evidence>
<dbReference type="InterPro" id="IPR011611">
    <property type="entry name" value="PfkB_dom"/>
</dbReference>
<dbReference type="InterPro" id="IPR029056">
    <property type="entry name" value="Ribokinase-like"/>
</dbReference>
<dbReference type="PROSITE" id="PS00584">
    <property type="entry name" value="PFKB_KINASES_2"/>
    <property type="match status" value="1"/>
</dbReference>
<keyword evidence="1" id="KW-0808">Transferase</keyword>
<name>A0A1R1PD88_ZANCU</name>
<dbReference type="InterPro" id="IPR002173">
    <property type="entry name" value="Carboh/pur_kinase_PfkB_CS"/>
</dbReference>
<proteinExistence type="predicted"/>
<feature type="compositionally biased region" description="Polar residues" evidence="3">
    <location>
        <begin position="13"/>
        <end position="31"/>
    </location>
</feature>
<organism evidence="5 6">
    <name type="scientific">Zancudomyces culisetae</name>
    <name type="common">Gut fungus</name>
    <name type="synonym">Smittium culisetae</name>
    <dbReference type="NCBI Taxonomy" id="1213189"/>
    <lineage>
        <taxon>Eukaryota</taxon>
        <taxon>Fungi</taxon>
        <taxon>Fungi incertae sedis</taxon>
        <taxon>Zoopagomycota</taxon>
        <taxon>Kickxellomycotina</taxon>
        <taxon>Harpellomycetes</taxon>
        <taxon>Harpellales</taxon>
        <taxon>Legeriomycetaceae</taxon>
        <taxon>Zancudomyces</taxon>
    </lineage>
</organism>
<dbReference type="EMBL" id="LSSK01001722">
    <property type="protein sequence ID" value="OMH78937.1"/>
    <property type="molecule type" value="Genomic_DNA"/>
</dbReference>
<dbReference type="GO" id="GO:0016301">
    <property type="term" value="F:kinase activity"/>
    <property type="evidence" value="ECO:0007669"/>
    <property type="project" value="UniProtKB-KW"/>
</dbReference>
<sequence length="117" mass="12469">MGSKGVVIATSAFGPNTNTNQNVGSNGSQPETPDIIFKSIPALTPPSEIVNTNGAGDSFMGGLMAQLSRSDYNFKNTENKLPLEKLCEFVQKAQRASIKSLQSECAVNSDITPELFD</sequence>
<comment type="caution">
    <text evidence="5">The sequence shown here is derived from an EMBL/GenBank/DDBJ whole genome shotgun (WGS) entry which is preliminary data.</text>
</comment>
<evidence type="ECO:0000313" key="5">
    <source>
        <dbReference type="EMBL" id="OMH78937.1"/>
    </source>
</evidence>
<dbReference type="Gene3D" id="3.40.1190.20">
    <property type="match status" value="1"/>
</dbReference>
<dbReference type="OrthoDB" id="198885at2759"/>
<dbReference type="Proteomes" id="UP000188320">
    <property type="component" value="Unassembled WGS sequence"/>
</dbReference>
<reference evidence="6" key="1">
    <citation type="submission" date="2017-01" db="EMBL/GenBank/DDBJ databases">
        <authorList>
            <person name="Wang Y."/>
            <person name="White M."/>
            <person name="Kvist S."/>
            <person name="Moncalvo J.-M."/>
        </authorList>
    </citation>
    <scope>NUCLEOTIDE SEQUENCE [LARGE SCALE GENOMIC DNA]</scope>
    <source>
        <strain evidence="6">COL-18-3</strain>
    </source>
</reference>